<protein>
    <submittedName>
        <fullName evidence="1">Uncharacterized protein</fullName>
    </submittedName>
</protein>
<gene>
    <name evidence="1" type="ORF">NDU88_007242</name>
</gene>
<organism evidence="1 2">
    <name type="scientific">Pleurodeles waltl</name>
    <name type="common">Iberian ribbed newt</name>
    <dbReference type="NCBI Taxonomy" id="8319"/>
    <lineage>
        <taxon>Eukaryota</taxon>
        <taxon>Metazoa</taxon>
        <taxon>Chordata</taxon>
        <taxon>Craniata</taxon>
        <taxon>Vertebrata</taxon>
        <taxon>Euteleostomi</taxon>
        <taxon>Amphibia</taxon>
        <taxon>Batrachia</taxon>
        <taxon>Caudata</taxon>
        <taxon>Salamandroidea</taxon>
        <taxon>Salamandridae</taxon>
        <taxon>Pleurodelinae</taxon>
        <taxon>Pleurodeles</taxon>
    </lineage>
</organism>
<dbReference type="AlphaFoldDB" id="A0AAV7WCX2"/>
<reference evidence="1" key="1">
    <citation type="journal article" date="2022" name="bioRxiv">
        <title>Sequencing and chromosome-scale assembly of the giantPleurodeles waltlgenome.</title>
        <authorList>
            <person name="Brown T."/>
            <person name="Elewa A."/>
            <person name="Iarovenko S."/>
            <person name="Subramanian E."/>
            <person name="Araus A.J."/>
            <person name="Petzold A."/>
            <person name="Susuki M."/>
            <person name="Suzuki K.-i.T."/>
            <person name="Hayashi T."/>
            <person name="Toyoda A."/>
            <person name="Oliveira C."/>
            <person name="Osipova E."/>
            <person name="Leigh N.D."/>
            <person name="Simon A."/>
            <person name="Yun M.H."/>
        </authorList>
    </citation>
    <scope>NUCLEOTIDE SEQUENCE</scope>
    <source>
        <strain evidence="1">20211129_DDA</strain>
        <tissue evidence="1">Liver</tissue>
    </source>
</reference>
<sequence length="177" mass="18787">MYTTEVRSVPVPVQGVEVFFVINNSFVKGSIVNYVVRDVVSGDVDKRSTIDDGEVNGKVVDRGVGFDGAFVADCVISGKVDRMARVTAAIGTTEEEAVINKDDAALVAVNTTTVAFSFIVDDKDAVDNDFINGIVVVSPDHNGFVESVLMECDFNFGISGTDAGFGLVLCSDVLVCM</sequence>
<keyword evidence="2" id="KW-1185">Reference proteome</keyword>
<proteinExistence type="predicted"/>
<dbReference type="Proteomes" id="UP001066276">
    <property type="component" value="Chromosome 1_2"/>
</dbReference>
<accession>A0AAV7WCX2</accession>
<dbReference type="EMBL" id="JANPWB010000002">
    <property type="protein sequence ID" value="KAJ1211894.1"/>
    <property type="molecule type" value="Genomic_DNA"/>
</dbReference>
<evidence type="ECO:0000313" key="1">
    <source>
        <dbReference type="EMBL" id="KAJ1211894.1"/>
    </source>
</evidence>
<name>A0AAV7WCX2_PLEWA</name>
<evidence type="ECO:0000313" key="2">
    <source>
        <dbReference type="Proteomes" id="UP001066276"/>
    </source>
</evidence>
<comment type="caution">
    <text evidence="1">The sequence shown here is derived from an EMBL/GenBank/DDBJ whole genome shotgun (WGS) entry which is preliminary data.</text>
</comment>